<evidence type="ECO:0000256" key="5">
    <source>
        <dbReference type="SAM" id="MobiDB-lite"/>
    </source>
</evidence>
<dbReference type="InterPro" id="IPR013087">
    <property type="entry name" value="Znf_C2H2_type"/>
</dbReference>
<keyword evidence="4" id="KW-0862">Zinc</keyword>
<dbReference type="GO" id="GO:0005634">
    <property type="term" value="C:nucleus"/>
    <property type="evidence" value="ECO:0007669"/>
    <property type="project" value="TreeGrafter"/>
</dbReference>
<reference evidence="6" key="1">
    <citation type="submission" date="2022-06" db="EMBL/GenBank/DDBJ databases">
        <authorList>
            <person name="Berger JAMES D."/>
            <person name="Berger JAMES D."/>
        </authorList>
    </citation>
    <scope>NUCLEOTIDE SEQUENCE [LARGE SCALE GENOMIC DNA]</scope>
</reference>
<sequence length="589" mass="69210">MPKSSPKKSGSNKDSPKKGSPGSSKKDKKKKSPNKKSSPTKLEIPPPLQIKNIKRKLVSTNDDWPIYQFVNYSCPVCKITLHSFQKFIEHSCWRKYYLARFHLGETQAFACRTCNQVFYSHADYNLHKCNNHKKCYEQMYHEVEEVLPITYTDHFNFYIAWNRRQDWESKPHEPEWQFIVRCSKCSNMFKTKLQYLLHSCFQFALLPPVLIRRLKTCIECHFVFLNEKQYTTHLPYCREDRAFCIDFSVSLTELANQQFVLGRHCYEFDYHLHHGGAFKERRPGEPPGVIPLPPDPLPRGPDISVNCFLCGFKQPSLVEYFYHPCVAGKLITPLSLEIMFFCNECHCLFYNFEEFTEHGKSCSSLIFTFIRLNTPELIRLALKRWTIDVMSNPYLPARQVKFLCSICKEVFRWFDQFLSHPCPRRERYERLFLQPMALLETFTCQACHIVLFSISEAVSHSSECRIGKHTKMIQIHYTLDEAIIALTPWMRGPQLLQFDINIGVGDINEELAYRTDEYYEQHGIQKPICPSKEPKASERIAKWLNERARRACIELTRLSTPEYNNHQYKPSSLKLPTLNHMKVSHGYSR</sequence>
<dbReference type="Proteomes" id="UP000050795">
    <property type="component" value="Unassembled WGS sequence"/>
</dbReference>
<dbReference type="PANTHER" id="PTHR24409">
    <property type="entry name" value="ZINC FINGER PROTEIN 142"/>
    <property type="match status" value="1"/>
</dbReference>
<proteinExistence type="predicted"/>
<accession>A0A183W1E5</accession>
<keyword evidence="3" id="KW-0863">Zinc-finger</keyword>
<evidence type="ECO:0000313" key="6">
    <source>
        <dbReference type="Proteomes" id="UP000050795"/>
    </source>
</evidence>
<evidence type="ECO:0000256" key="4">
    <source>
        <dbReference type="ARBA" id="ARBA00022833"/>
    </source>
</evidence>
<dbReference type="WBParaSite" id="TREG1_63190.1">
    <property type="protein sequence ID" value="TREG1_63190.1"/>
    <property type="gene ID" value="TREG1_63190"/>
</dbReference>
<keyword evidence="2" id="KW-0677">Repeat</keyword>
<evidence type="ECO:0000256" key="3">
    <source>
        <dbReference type="ARBA" id="ARBA00022771"/>
    </source>
</evidence>
<evidence type="ECO:0000313" key="7">
    <source>
        <dbReference type="WBParaSite" id="TREG1_63190.1"/>
    </source>
</evidence>
<name>A0A183W1E5_TRIRE</name>
<evidence type="ECO:0000256" key="1">
    <source>
        <dbReference type="ARBA" id="ARBA00022723"/>
    </source>
</evidence>
<feature type="compositionally biased region" description="Low complexity" evidence="5">
    <location>
        <begin position="1"/>
        <end position="23"/>
    </location>
</feature>
<dbReference type="GO" id="GO:0000977">
    <property type="term" value="F:RNA polymerase II transcription regulatory region sequence-specific DNA binding"/>
    <property type="evidence" value="ECO:0007669"/>
    <property type="project" value="TreeGrafter"/>
</dbReference>
<dbReference type="AlphaFoldDB" id="A0A183W1E5"/>
<dbReference type="PROSITE" id="PS00028">
    <property type="entry name" value="ZINC_FINGER_C2H2_1"/>
    <property type="match status" value="1"/>
</dbReference>
<organism evidence="6 7">
    <name type="scientific">Trichobilharzia regenti</name>
    <name type="common">Nasal bird schistosome</name>
    <dbReference type="NCBI Taxonomy" id="157069"/>
    <lineage>
        <taxon>Eukaryota</taxon>
        <taxon>Metazoa</taxon>
        <taxon>Spiralia</taxon>
        <taxon>Lophotrochozoa</taxon>
        <taxon>Platyhelminthes</taxon>
        <taxon>Trematoda</taxon>
        <taxon>Digenea</taxon>
        <taxon>Strigeidida</taxon>
        <taxon>Schistosomatoidea</taxon>
        <taxon>Schistosomatidae</taxon>
        <taxon>Trichobilharzia</taxon>
    </lineage>
</organism>
<feature type="region of interest" description="Disordered" evidence="5">
    <location>
        <begin position="1"/>
        <end position="45"/>
    </location>
</feature>
<dbReference type="GO" id="GO:0008270">
    <property type="term" value="F:zinc ion binding"/>
    <property type="evidence" value="ECO:0007669"/>
    <property type="project" value="UniProtKB-KW"/>
</dbReference>
<evidence type="ECO:0000256" key="2">
    <source>
        <dbReference type="ARBA" id="ARBA00022737"/>
    </source>
</evidence>
<dbReference type="PANTHER" id="PTHR24409:SF295">
    <property type="entry name" value="AZ2-RELATED"/>
    <property type="match status" value="1"/>
</dbReference>
<reference evidence="7" key="2">
    <citation type="submission" date="2023-11" db="UniProtKB">
        <authorList>
            <consortium name="WormBaseParasite"/>
        </authorList>
    </citation>
    <scope>IDENTIFICATION</scope>
</reference>
<keyword evidence="1" id="KW-0479">Metal-binding</keyword>
<dbReference type="GO" id="GO:0000981">
    <property type="term" value="F:DNA-binding transcription factor activity, RNA polymerase II-specific"/>
    <property type="evidence" value="ECO:0007669"/>
    <property type="project" value="TreeGrafter"/>
</dbReference>
<protein>
    <submittedName>
        <fullName evidence="7">C2H2-type domain-containing protein</fullName>
    </submittedName>
</protein>
<dbReference type="OrthoDB" id="6228207at2759"/>
<keyword evidence="6" id="KW-1185">Reference proteome</keyword>